<evidence type="ECO:0000256" key="1">
    <source>
        <dbReference type="ARBA" id="ARBA00022737"/>
    </source>
</evidence>
<keyword evidence="1" id="KW-0677">Repeat</keyword>
<keyword evidence="5" id="KW-1185">Reference proteome</keyword>
<dbReference type="OrthoDB" id="7464126at2759"/>
<feature type="domain" description="GPI inositol-deacylase winged helix" evidence="2">
    <location>
        <begin position="304"/>
        <end position="376"/>
    </location>
</feature>
<dbReference type="SUPFAM" id="SSF52540">
    <property type="entry name" value="P-loop containing nucleoside triphosphate hydrolases"/>
    <property type="match status" value="1"/>
</dbReference>
<dbReference type="InterPro" id="IPR054471">
    <property type="entry name" value="GPIID_WHD"/>
</dbReference>
<evidence type="ECO:0008006" key="6">
    <source>
        <dbReference type="Google" id="ProtNLM"/>
    </source>
</evidence>
<dbReference type="Gene3D" id="3.40.50.300">
    <property type="entry name" value="P-loop containing nucleotide triphosphate hydrolases"/>
    <property type="match status" value="1"/>
</dbReference>
<feature type="domain" description="Nephrocystin 3-like N-terminal" evidence="3">
    <location>
        <begin position="28"/>
        <end position="185"/>
    </location>
</feature>
<protein>
    <recommendedName>
        <fullName evidence="6">NACHT domain-containing protein</fullName>
    </recommendedName>
</protein>
<dbReference type="AlphaFoldDB" id="A0A5C3L654"/>
<accession>A0A5C3L654</accession>
<name>A0A5C3L654_COPMA</name>
<feature type="non-terminal residue" evidence="4">
    <location>
        <position position="1"/>
    </location>
</feature>
<dbReference type="Pfam" id="PF24883">
    <property type="entry name" value="NPHP3_N"/>
    <property type="match status" value="1"/>
</dbReference>
<dbReference type="PANTHER" id="PTHR10039">
    <property type="entry name" value="AMELOGENIN"/>
    <property type="match status" value="1"/>
</dbReference>
<dbReference type="PANTHER" id="PTHR10039:SF15">
    <property type="entry name" value="NACHT DOMAIN-CONTAINING PROTEIN"/>
    <property type="match status" value="1"/>
</dbReference>
<sequence length="445" mass="50912">DVKKLANWLTKINYREVWMDYIAQRTPGTGAWYLRRRQFTRWMENPGEILCGTGIPGAGKTIISSIVIQHLQEYVDVSTGTACVAFAFYRYSDQVSVKDILAALVRQLLEDHPAVYELVKVMYDHHNRRSTHPSKAELLNILQQTSRIFTRRFYTLDALDEMPNDVQVEILQALASLNANLFFASRPLTLPQVIGHRAAAVEISAQEEDIKILIERAIDQSSDFRHLLRHPSNQTGNWEEKVALAVREKSGGIFLLVTLQIDMLQQCLNIAELEEALLTMPEGIKEMYGTTIQRIRNQPKNSFNLAQRVFLWLRYAQRSLTIPELKYAIAIDPKTYQFEANRVVHEDRLVSVCCGLVTVDQKSGHVRLIHHTAVDSLREALPHIGESPHSFISIACVRFLWEHLQPYNTSDPAKRIRQASVNPSTKAPNHPFYDYAFAYWAAHAH</sequence>
<dbReference type="InterPro" id="IPR027417">
    <property type="entry name" value="P-loop_NTPase"/>
</dbReference>
<dbReference type="InterPro" id="IPR056884">
    <property type="entry name" value="NPHP3-like_N"/>
</dbReference>
<evidence type="ECO:0000259" key="3">
    <source>
        <dbReference type="Pfam" id="PF24883"/>
    </source>
</evidence>
<evidence type="ECO:0000313" key="4">
    <source>
        <dbReference type="EMBL" id="TFK28267.1"/>
    </source>
</evidence>
<proteinExistence type="predicted"/>
<dbReference type="Proteomes" id="UP000307440">
    <property type="component" value="Unassembled WGS sequence"/>
</dbReference>
<feature type="non-terminal residue" evidence="4">
    <location>
        <position position="445"/>
    </location>
</feature>
<evidence type="ECO:0000259" key="2">
    <source>
        <dbReference type="Pfam" id="PF22939"/>
    </source>
</evidence>
<dbReference type="EMBL" id="ML210157">
    <property type="protein sequence ID" value="TFK28267.1"/>
    <property type="molecule type" value="Genomic_DNA"/>
</dbReference>
<evidence type="ECO:0000313" key="5">
    <source>
        <dbReference type="Proteomes" id="UP000307440"/>
    </source>
</evidence>
<gene>
    <name evidence="4" type="ORF">FA15DRAFT_559893</name>
</gene>
<dbReference type="Pfam" id="PF22939">
    <property type="entry name" value="WHD_GPIID"/>
    <property type="match status" value="1"/>
</dbReference>
<organism evidence="4 5">
    <name type="scientific">Coprinopsis marcescibilis</name>
    <name type="common">Agaric fungus</name>
    <name type="synonym">Psathyrella marcescibilis</name>
    <dbReference type="NCBI Taxonomy" id="230819"/>
    <lineage>
        <taxon>Eukaryota</taxon>
        <taxon>Fungi</taxon>
        <taxon>Dikarya</taxon>
        <taxon>Basidiomycota</taxon>
        <taxon>Agaricomycotina</taxon>
        <taxon>Agaricomycetes</taxon>
        <taxon>Agaricomycetidae</taxon>
        <taxon>Agaricales</taxon>
        <taxon>Agaricineae</taxon>
        <taxon>Psathyrellaceae</taxon>
        <taxon>Coprinopsis</taxon>
    </lineage>
</organism>
<reference evidence="4 5" key="1">
    <citation type="journal article" date="2019" name="Nat. Ecol. Evol.">
        <title>Megaphylogeny resolves global patterns of mushroom evolution.</title>
        <authorList>
            <person name="Varga T."/>
            <person name="Krizsan K."/>
            <person name="Foldi C."/>
            <person name="Dima B."/>
            <person name="Sanchez-Garcia M."/>
            <person name="Sanchez-Ramirez S."/>
            <person name="Szollosi G.J."/>
            <person name="Szarkandi J.G."/>
            <person name="Papp V."/>
            <person name="Albert L."/>
            <person name="Andreopoulos W."/>
            <person name="Angelini C."/>
            <person name="Antonin V."/>
            <person name="Barry K.W."/>
            <person name="Bougher N.L."/>
            <person name="Buchanan P."/>
            <person name="Buyck B."/>
            <person name="Bense V."/>
            <person name="Catcheside P."/>
            <person name="Chovatia M."/>
            <person name="Cooper J."/>
            <person name="Damon W."/>
            <person name="Desjardin D."/>
            <person name="Finy P."/>
            <person name="Geml J."/>
            <person name="Haridas S."/>
            <person name="Hughes K."/>
            <person name="Justo A."/>
            <person name="Karasinski D."/>
            <person name="Kautmanova I."/>
            <person name="Kiss B."/>
            <person name="Kocsube S."/>
            <person name="Kotiranta H."/>
            <person name="LaButti K.M."/>
            <person name="Lechner B.E."/>
            <person name="Liimatainen K."/>
            <person name="Lipzen A."/>
            <person name="Lukacs Z."/>
            <person name="Mihaltcheva S."/>
            <person name="Morgado L.N."/>
            <person name="Niskanen T."/>
            <person name="Noordeloos M.E."/>
            <person name="Ohm R.A."/>
            <person name="Ortiz-Santana B."/>
            <person name="Ovrebo C."/>
            <person name="Racz N."/>
            <person name="Riley R."/>
            <person name="Savchenko A."/>
            <person name="Shiryaev A."/>
            <person name="Soop K."/>
            <person name="Spirin V."/>
            <person name="Szebenyi C."/>
            <person name="Tomsovsky M."/>
            <person name="Tulloss R.E."/>
            <person name="Uehling J."/>
            <person name="Grigoriev I.V."/>
            <person name="Vagvolgyi C."/>
            <person name="Papp T."/>
            <person name="Martin F.M."/>
            <person name="Miettinen O."/>
            <person name="Hibbett D.S."/>
            <person name="Nagy L.G."/>
        </authorList>
    </citation>
    <scope>NUCLEOTIDE SEQUENCE [LARGE SCALE GENOMIC DNA]</scope>
    <source>
        <strain evidence="4 5">CBS 121175</strain>
    </source>
</reference>